<organism evidence="12 13">
    <name type="scientific">Methylohalomonas lacus</name>
    <dbReference type="NCBI Taxonomy" id="398773"/>
    <lineage>
        <taxon>Bacteria</taxon>
        <taxon>Pseudomonadati</taxon>
        <taxon>Pseudomonadota</taxon>
        <taxon>Gammaproteobacteria</taxon>
        <taxon>Methylohalomonadales</taxon>
        <taxon>Methylohalomonadaceae</taxon>
        <taxon>Methylohalomonas</taxon>
    </lineage>
</organism>
<gene>
    <name evidence="8" type="primary">fmt</name>
    <name evidence="12" type="ORF">J2T55_002537</name>
</gene>
<evidence type="ECO:0000259" key="10">
    <source>
        <dbReference type="Pfam" id="PF00551"/>
    </source>
</evidence>
<comment type="similarity">
    <text evidence="2 8">Belongs to the Fmt family.</text>
</comment>
<dbReference type="InterPro" id="IPR001555">
    <property type="entry name" value="GART_AS"/>
</dbReference>
<evidence type="ECO:0000259" key="11">
    <source>
        <dbReference type="Pfam" id="PF02911"/>
    </source>
</evidence>
<comment type="function">
    <text evidence="1 8">Attaches a formyl group to the free amino group of methionyl-tRNA(fMet). The formyl group appears to play a dual role in the initiator identity of N-formylmethionyl-tRNA by promoting its recognition by IF2 and preventing the misappropriation of this tRNA by the elongation apparatus.</text>
</comment>
<dbReference type="EMBL" id="JANUCT010000024">
    <property type="protein sequence ID" value="MCS3904501.1"/>
    <property type="molecule type" value="Genomic_DNA"/>
</dbReference>
<sequence>MTATALRLAFAGTPAPAATVLAALLASPHRISRVYTQPDRPAGRGRKLQPSPVKTLAEDHGLSVQQPASAAELAADSELADVDALIVVAYGLLLTESVLQRPRHGCINLHFSLLPRWRGAAPVQRAILAGDSETGVSLMQMDVGLDTGPVLDQVRTPIYKNDTTASLQTRLAEIGAAALIDRLPELGRLAATPQDGAAASYASKIHKQEARLDWQRPAGELARAVRAFNPAPGASAKLSGLQCKIWQAEALDAAVTAAPGRVVAGDRHGIDVATGAGLLRLQRLQLPGGRPLTAAEFLNGRPDFLSAG</sequence>
<evidence type="ECO:0000256" key="2">
    <source>
        <dbReference type="ARBA" id="ARBA00010699"/>
    </source>
</evidence>
<dbReference type="HAMAP" id="MF_00182">
    <property type="entry name" value="Formyl_trans"/>
    <property type="match status" value="1"/>
</dbReference>
<accession>A0AAE3HND7</accession>
<dbReference type="InterPro" id="IPR041711">
    <property type="entry name" value="Met-tRNA-FMT_N"/>
</dbReference>
<dbReference type="Pfam" id="PF02911">
    <property type="entry name" value="Formyl_trans_C"/>
    <property type="match status" value="1"/>
</dbReference>
<dbReference type="AlphaFoldDB" id="A0AAE3HND7"/>
<feature type="binding site" evidence="8">
    <location>
        <begin position="112"/>
        <end position="115"/>
    </location>
    <ligand>
        <name>(6S)-5,6,7,8-tetrahydrofolate</name>
        <dbReference type="ChEBI" id="CHEBI:57453"/>
    </ligand>
</feature>
<protein>
    <recommendedName>
        <fullName evidence="4 8">Methionyl-tRNA formyltransferase</fullName>
        <ecNumber evidence="3 8">2.1.2.9</ecNumber>
    </recommendedName>
</protein>
<feature type="chain" id="PRO_5041985537" description="Methionyl-tRNA formyltransferase" evidence="9">
    <location>
        <begin position="18"/>
        <end position="308"/>
    </location>
</feature>
<dbReference type="InterPro" id="IPR005793">
    <property type="entry name" value="Formyl_trans_C"/>
</dbReference>
<dbReference type="InterPro" id="IPR011034">
    <property type="entry name" value="Formyl_transferase-like_C_sf"/>
</dbReference>
<dbReference type="GO" id="GO:0005829">
    <property type="term" value="C:cytosol"/>
    <property type="evidence" value="ECO:0007669"/>
    <property type="project" value="TreeGrafter"/>
</dbReference>
<evidence type="ECO:0000313" key="13">
    <source>
        <dbReference type="Proteomes" id="UP001204445"/>
    </source>
</evidence>
<dbReference type="PANTHER" id="PTHR11138">
    <property type="entry name" value="METHIONYL-TRNA FORMYLTRANSFERASE"/>
    <property type="match status" value="1"/>
</dbReference>
<dbReference type="CDD" id="cd08704">
    <property type="entry name" value="Met_tRNA_FMT_C"/>
    <property type="match status" value="1"/>
</dbReference>
<dbReference type="CDD" id="cd08646">
    <property type="entry name" value="FMT_core_Met-tRNA-FMT_N"/>
    <property type="match status" value="1"/>
</dbReference>
<dbReference type="InterPro" id="IPR002376">
    <property type="entry name" value="Formyl_transf_N"/>
</dbReference>
<dbReference type="InterPro" id="IPR005794">
    <property type="entry name" value="Fmt"/>
</dbReference>
<dbReference type="Gene3D" id="3.40.50.170">
    <property type="entry name" value="Formyl transferase, N-terminal domain"/>
    <property type="match status" value="1"/>
</dbReference>
<feature type="signal peptide" evidence="9">
    <location>
        <begin position="1"/>
        <end position="17"/>
    </location>
</feature>
<proteinExistence type="inferred from homology"/>
<keyword evidence="9" id="KW-0732">Signal</keyword>
<comment type="caution">
    <text evidence="12">The sequence shown here is derived from an EMBL/GenBank/DDBJ whole genome shotgun (WGS) entry which is preliminary data.</text>
</comment>
<dbReference type="NCBIfam" id="TIGR00460">
    <property type="entry name" value="fmt"/>
    <property type="match status" value="1"/>
</dbReference>
<reference evidence="12" key="1">
    <citation type="submission" date="2022-08" db="EMBL/GenBank/DDBJ databases">
        <title>Genomic Encyclopedia of Type Strains, Phase III (KMG-III): the genomes of soil and plant-associated and newly described type strains.</title>
        <authorList>
            <person name="Whitman W."/>
        </authorList>
    </citation>
    <scope>NUCLEOTIDE SEQUENCE</scope>
    <source>
        <strain evidence="12">HMT 1</strain>
    </source>
</reference>
<dbReference type="InterPro" id="IPR044135">
    <property type="entry name" value="Met-tRNA-FMT_C"/>
</dbReference>
<dbReference type="PANTHER" id="PTHR11138:SF5">
    <property type="entry name" value="METHIONYL-TRNA FORMYLTRANSFERASE, MITOCHONDRIAL"/>
    <property type="match status" value="1"/>
</dbReference>
<feature type="domain" description="Formyl transferase N-terminal" evidence="10">
    <location>
        <begin position="8"/>
        <end position="182"/>
    </location>
</feature>
<dbReference type="Pfam" id="PF00551">
    <property type="entry name" value="Formyl_trans_N"/>
    <property type="match status" value="1"/>
</dbReference>
<evidence type="ECO:0000313" key="12">
    <source>
        <dbReference type="EMBL" id="MCS3904501.1"/>
    </source>
</evidence>
<evidence type="ECO:0000256" key="9">
    <source>
        <dbReference type="SAM" id="SignalP"/>
    </source>
</evidence>
<evidence type="ECO:0000256" key="6">
    <source>
        <dbReference type="ARBA" id="ARBA00022917"/>
    </source>
</evidence>
<evidence type="ECO:0000256" key="1">
    <source>
        <dbReference type="ARBA" id="ARBA00002606"/>
    </source>
</evidence>
<evidence type="ECO:0000256" key="4">
    <source>
        <dbReference type="ARBA" id="ARBA00016014"/>
    </source>
</evidence>
<dbReference type="RefSeq" id="WP_259057560.1">
    <property type="nucleotide sequence ID" value="NZ_JANUCT010000024.1"/>
</dbReference>
<dbReference type="GO" id="GO:0004479">
    <property type="term" value="F:methionyl-tRNA formyltransferase activity"/>
    <property type="evidence" value="ECO:0007669"/>
    <property type="project" value="UniProtKB-UniRule"/>
</dbReference>
<evidence type="ECO:0000256" key="8">
    <source>
        <dbReference type="HAMAP-Rule" id="MF_00182"/>
    </source>
</evidence>
<keyword evidence="13" id="KW-1185">Reference proteome</keyword>
<evidence type="ECO:0000256" key="3">
    <source>
        <dbReference type="ARBA" id="ARBA00012261"/>
    </source>
</evidence>
<evidence type="ECO:0000256" key="5">
    <source>
        <dbReference type="ARBA" id="ARBA00022679"/>
    </source>
</evidence>
<dbReference type="SUPFAM" id="SSF53328">
    <property type="entry name" value="Formyltransferase"/>
    <property type="match status" value="1"/>
</dbReference>
<keyword evidence="5 8" id="KW-0808">Transferase</keyword>
<comment type="catalytic activity">
    <reaction evidence="7 8">
        <text>L-methionyl-tRNA(fMet) + (6R)-10-formyltetrahydrofolate = N-formyl-L-methionyl-tRNA(fMet) + (6S)-5,6,7,8-tetrahydrofolate + H(+)</text>
        <dbReference type="Rhea" id="RHEA:24380"/>
        <dbReference type="Rhea" id="RHEA-COMP:9952"/>
        <dbReference type="Rhea" id="RHEA-COMP:9953"/>
        <dbReference type="ChEBI" id="CHEBI:15378"/>
        <dbReference type="ChEBI" id="CHEBI:57453"/>
        <dbReference type="ChEBI" id="CHEBI:78530"/>
        <dbReference type="ChEBI" id="CHEBI:78844"/>
        <dbReference type="ChEBI" id="CHEBI:195366"/>
        <dbReference type="EC" id="2.1.2.9"/>
    </reaction>
</comment>
<evidence type="ECO:0000256" key="7">
    <source>
        <dbReference type="ARBA" id="ARBA00048558"/>
    </source>
</evidence>
<keyword evidence="6 8" id="KW-0648">Protein biosynthesis</keyword>
<dbReference type="InterPro" id="IPR036477">
    <property type="entry name" value="Formyl_transf_N_sf"/>
</dbReference>
<dbReference type="SUPFAM" id="SSF50486">
    <property type="entry name" value="FMT C-terminal domain-like"/>
    <property type="match status" value="1"/>
</dbReference>
<dbReference type="InterPro" id="IPR037022">
    <property type="entry name" value="Formyl_trans_C_sf"/>
</dbReference>
<dbReference type="Proteomes" id="UP001204445">
    <property type="component" value="Unassembled WGS sequence"/>
</dbReference>
<name>A0AAE3HND7_9GAMM</name>
<feature type="domain" description="Formyl transferase C-terminal" evidence="11">
    <location>
        <begin position="204"/>
        <end position="301"/>
    </location>
</feature>
<dbReference type="PROSITE" id="PS00373">
    <property type="entry name" value="GART"/>
    <property type="match status" value="1"/>
</dbReference>
<dbReference type="Gene3D" id="3.10.25.10">
    <property type="entry name" value="Formyl transferase, C-terminal domain"/>
    <property type="match status" value="1"/>
</dbReference>
<dbReference type="EC" id="2.1.2.9" evidence="3 8"/>